<sequence length="282" mass="33310">MITDQETNFVYFSELFKQRFEQEYSEITSILAKHRIGFDTLPETKDIWCRDYMPIQVSENKFIEYRYDPDYLQTKKYRKLKSYPGIISESIGLKPEKTDLIVDGGNIIKSKDCVILTDKVILENKDFYTKESLVEKVKELFEIEKIVLIPWDKKEPFGHADGMIRFINENKVLINGYFKEYSEKFQSYFFGELAKNGLEFTELKFDVKKPNEELNWGYINFLQAKNVIIIPQFGIDEDKQAFEQFEKFFPDYAKENRIEKVNAGKIIDGGGVLNCMTWNIKK</sequence>
<protein>
    <recommendedName>
        <fullName evidence="4">Peptidyl-arginine deiminase</fullName>
    </recommendedName>
</protein>
<dbReference type="Pfam" id="PF04371">
    <property type="entry name" value="PAD_porph"/>
    <property type="match status" value="1"/>
</dbReference>
<dbReference type="SUPFAM" id="SSF55909">
    <property type="entry name" value="Pentein"/>
    <property type="match status" value="1"/>
</dbReference>
<organism evidence="2 3">
    <name type="scientific">Sunxiuqinia dokdonensis</name>
    <dbReference type="NCBI Taxonomy" id="1409788"/>
    <lineage>
        <taxon>Bacteria</taxon>
        <taxon>Pseudomonadati</taxon>
        <taxon>Bacteroidota</taxon>
        <taxon>Bacteroidia</taxon>
        <taxon>Marinilabiliales</taxon>
        <taxon>Prolixibacteraceae</taxon>
        <taxon>Sunxiuqinia</taxon>
    </lineage>
</organism>
<name>A0A0L8VF33_9BACT</name>
<evidence type="ECO:0000313" key="3">
    <source>
        <dbReference type="Proteomes" id="UP000036958"/>
    </source>
</evidence>
<evidence type="ECO:0008006" key="4">
    <source>
        <dbReference type="Google" id="ProtNLM"/>
    </source>
</evidence>
<accession>A0A0L8VF33</accession>
<dbReference type="AlphaFoldDB" id="A0A0L8VF33"/>
<evidence type="ECO:0000256" key="1">
    <source>
        <dbReference type="ARBA" id="ARBA00022801"/>
    </source>
</evidence>
<dbReference type="PANTHER" id="PTHR31377:SF0">
    <property type="entry name" value="AGMATINE DEIMINASE-RELATED"/>
    <property type="match status" value="1"/>
</dbReference>
<keyword evidence="1" id="KW-0378">Hydrolase</keyword>
<dbReference type="GO" id="GO:0009446">
    <property type="term" value="P:putrescine biosynthetic process"/>
    <property type="evidence" value="ECO:0007669"/>
    <property type="project" value="InterPro"/>
</dbReference>
<dbReference type="PANTHER" id="PTHR31377">
    <property type="entry name" value="AGMATINE DEIMINASE-RELATED"/>
    <property type="match status" value="1"/>
</dbReference>
<proteinExistence type="predicted"/>
<dbReference type="OrthoDB" id="7871381at2"/>
<dbReference type="GO" id="GO:0004668">
    <property type="term" value="F:protein-arginine deiminase activity"/>
    <property type="evidence" value="ECO:0007669"/>
    <property type="project" value="InterPro"/>
</dbReference>
<comment type="caution">
    <text evidence="2">The sequence shown here is derived from an EMBL/GenBank/DDBJ whole genome shotgun (WGS) entry which is preliminary data.</text>
</comment>
<gene>
    <name evidence="2" type="ORF">NC99_04180</name>
</gene>
<dbReference type="EMBL" id="LGIA01000021">
    <property type="protein sequence ID" value="KOH46767.1"/>
    <property type="molecule type" value="Genomic_DNA"/>
</dbReference>
<dbReference type="InterPro" id="IPR007466">
    <property type="entry name" value="Peptidyl-Arg-deiminase_porph"/>
</dbReference>
<dbReference type="STRING" id="1409788.NC99_04180"/>
<dbReference type="RefSeq" id="WP_053179292.1">
    <property type="nucleotide sequence ID" value="NZ_LGIA01000021.1"/>
</dbReference>
<dbReference type="Gene3D" id="3.75.10.10">
    <property type="entry name" value="L-arginine/glycine Amidinotransferase, Chain A"/>
    <property type="match status" value="1"/>
</dbReference>
<reference evidence="3" key="1">
    <citation type="submission" date="2015-07" db="EMBL/GenBank/DDBJ databases">
        <title>Genome sequencing of Sunxiuqinia dokdonensis strain SK.</title>
        <authorList>
            <person name="Ahn S."/>
            <person name="Kim B.-C."/>
        </authorList>
    </citation>
    <scope>NUCLEOTIDE SEQUENCE [LARGE SCALE GENOMIC DNA]</scope>
    <source>
        <strain evidence="3">SK</strain>
    </source>
</reference>
<evidence type="ECO:0000313" key="2">
    <source>
        <dbReference type="EMBL" id="KOH46767.1"/>
    </source>
</evidence>
<keyword evidence="3" id="KW-1185">Reference proteome</keyword>
<dbReference type="Proteomes" id="UP000036958">
    <property type="component" value="Unassembled WGS sequence"/>
</dbReference>